<accession>A0A099K867</accession>
<comment type="caution">
    <text evidence="2">The sequence shown here is derived from an EMBL/GenBank/DDBJ whole genome shotgun (WGS) entry which is preliminary data.</text>
</comment>
<name>A0A099K867_COLPS</name>
<dbReference type="OrthoDB" id="6119669at2"/>
<gene>
    <name evidence="2" type="ORF">GAB14E_0758</name>
</gene>
<dbReference type="PATRIC" id="fig|28229.3.peg.4703"/>
<proteinExistence type="predicted"/>
<evidence type="ECO:0000256" key="1">
    <source>
        <dbReference type="SAM" id="MobiDB-lite"/>
    </source>
</evidence>
<dbReference type="EMBL" id="JQEC01000075">
    <property type="protein sequence ID" value="KGJ86485.1"/>
    <property type="molecule type" value="Genomic_DNA"/>
</dbReference>
<evidence type="ECO:0000313" key="2">
    <source>
        <dbReference type="EMBL" id="KGJ86485.1"/>
    </source>
</evidence>
<sequence length="159" mass="16773">MIDAMNAGMSMPPPPRAGSAKALTADQQTLISETLSQYDVDNLNEADALSITEAFSEAGIQPGLALEKAVSGSGFDAKSIGDLAKVSDSGNRPPPPSSMPKQSTDGITSMVDYLTELMEEKFTASNSNKLSDADKESILAQVFDEFDIKEGQSVINTHA</sequence>
<feature type="region of interest" description="Disordered" evidence="1">
    <location>
        <begin position="1"/>
        <end position="25"/>
    </location>
</feature>
<dbReference type="Proteomes" id="UP000029868">
    <property type="component" value="Unassembled WGS sequence"/>
</dbReference>
<evidence type="ECO:0000313" key="3">
    <source>
        <dbReference type="Proteomes" id="UP000029868"/>
    </source>
</evidence>
<organism evidence="2 3">
    <name type="scientific">Colwellia psychrerythraea</name>
    <name type="common">Vibrio psychroerythus</name>
    <dbReference type="NCBI Taxonomy" id="28229"/>
    <lineage>
        <taxon>Bacteria</taxon>
        <taxon>Pseudomonadati</taxon>
        <taxon>Pseudomonadota</taxon>
        <taxon>Gammaproteobacteria</taxon>
        <taxon>Alteromonadales</taxon>
        <taxon>Colwelliaceae</taxon>
        <taxon>Colwellia</taxon>
    </lineage>
</organism>
<dbReference type="RefSeq" id="WP_033084620.1">
    <property type="nucleotide sequence ID" value="NZ_JQEC01000075.1"/>
</dbReference>
<feature type="region of interest" description="Disordered" evidence="1">
    <location>
        <begin position="81"/>
        <end position="107"/>
    </location>
</feature>
<protein>
    <submittedName>
        <fullName evidence="2">Uncharacterized protein</fullName>
    </submittedName>
</protein>
<reference evidence="2 3" key="1">
    <citation type="submission" date="2014-08" db="EMBL/GenBank/DDBJ databases">
        <title>Genomic and Phenotypic Diversity of Colwellia psychrerythraea strains from Disparate Marine Basins.</title>
        <authorList>
            <person name="Techtmann S.M."/>
            <person name="Stelling S.C."/>
            <person name="Utturkar S.M."/>
            <person name="Alshibli N."/>
            <person name="Harris A."/>
            <person name="Brown S.D."/>
            <person name="Hazen T.C."/>
        </authorList>
    </citation>
    <scope>NUCLEOTIDE SEQUENCE [LARGE SCALE GENOMIC DNA]</scope>
    <source>
        <strain evidence="2 3">GAB14E</strain>
    </source>
</reference>
<dbReference type="AlphaFoldDB" id="A0A099K867"/>